<proteinExistence type="inferred from homology"/>
<evidence type="ECO:0000256" key="7">
    <source>
        <dbReference type="RuleBase" id="RU003872"/>
    </source>
</evidence>
<dbReference type="GO" id="GO:0003735">
    <property type="term" value="F:structural constituent of ribosome"/>
    <property type="evidence" value="ECO:0007669"/>
    <property type="project" value="UniProtKB-UniRule"/>
</dbReference>
<evidence type="ECO:0000313" key="8">
    <source>
        <dbReference type="EMBL" id="KTQ67562.1"/>
    </source>
</evidence>
<protein>
    <recommendedName>
        <fullName evidence="6">Small ribosomal subunit protein uS17</fullName>
    </recommendedName>
</protein>
<keyword evidence="5 6" id="KW-0687">Ribonucleoprotein</keyword>
<dbReference type="AlphaFoldDB" id="A0A175QCV6"/>
<evidence type="ECO:0000256" key="3">
    <source>
        <dbReference type="ARBA" id="ARBA00022884"/>
    </source>
</evidence>
<name>A0A175QCV6_9HYPH</name>
<evidence type="ECO:0000256" key="6">
    <source>
        <dbReference type="HAMAP-Rule" id="MF_01345"/>
    </source>
</evidence>
<evidence type="ECO:0000256" key="1">
    <source>
        <dbReference type="ARBA" id="ARBA00010254"/>
    </source>
</evidence>
<dbReference type="InterPro" id="IPR012340">
    <property type="entry name" value="NA-bd_OB-fold"/>
</dbReference>
<dbReference type="Pfam" id="PF00366">
    <property type="entry name" value="Ribosomal_S17"/>
    <property type="match status" value="1"/>
</dbReference>
<sequence length="101" mass="11666">MPKRTLQGVVVSDKQAKTIVVRVDRRFTHPIYKTTIRRSKNYHAHDENNQFKPGDMVWIEESKPISKLKRWTVVLRRGTRPSQGAGFAFGTKQGAAFLRSR</sequence>
<dbReference type="PANTHER" id="PTHR10744">
    <property type="entry name" value="40S RIBOSOMAL PROTEIN S11 FAMILY MEMBER"/>
    <property type="match status" value="1"/>
</dbReference>
<gene>
    <name evidence="6" type="primary">rpsQ</name>
    <name evidence="8" type="ORF">NS226_23830</name>
</gene>
<comment type="similarity">
    <text evidence="1 6 7">Belongs to the universal ribosomal protein uS17 family.</text>
</comment>
<dbReference type="HAMAP" id="MF_01345_B">
    <property type="entry name" value="Ribosomal_uS17_B"/>
    <property type="match status" value="1"/>
</dbReference>
<dbReference type="NCBIfam" id="TIGR03635">
    <property type="entry name" value="uS17_bact"/>
    <property type="match status" value="1"/>
</dbReference>
<dbReference type="InterPro" id="IPR000266">
    <property type="entry name" value="Ribosomal_uS17"/>
</dbReference>
<dbReference type="InterPro" id="IPR019984">
    <property type="entry name" value="Ribosomal_uS17_bact/chlr"/>
</dbReference>
<dbReference type="EMBL" id="LDPZ01000213">
    <property type="protein sequence ID" value="KTQ67562.1"/>
    <property type="molecule type" value="Genomic_DNA"/>
</dbReference>
<dbReference type="Proteomes" id="UP000078272">
    <property type="component" value="Unassembled WGS sequence"/>
</dbReference>
<dbReference type="Gene3D" id="2.40.50.140">
    <property type="entry name" value="Nucleic acid-binding proteins"/>
    <property type="match status" value="1"/>
</dbReference>
<dbReference type="PRINTS" id="PR00973">
    <property type="entry name" value="RIBOSOMALS17"/>
</dbReference>
<keyword evidence="4 6" id="KW-0689">Ribosomal protein</keyword>
<dbReference type="OrthoDB" id="9811714at2"/>
<dbReference type="PROSITE" id="PS00056">
    <property type="entry name" value="RIBOSOMAL_S17"/>
    <property type="match status" value="1"/>
</dbReference>
<dbReference type="RefSeq" id="WP_058636986.1">
    <property type="nucleotide sequence ID" value="NZ_LDPZ01000213.1"/>
</dbReference>
<dbReference type="GO" id="GO:0019843">
    <property type="term" value="F:rRNA binding"/>
    <property type="evidence" value="ECO:0007669"/>
    <property type="project" value="UniProtKB-UniRule"/>
</dbReference>
<reference evidence="8 9" key="1">
    <citation type="journal article" date="2016" name="Front. Microbiol.">
        <title>Genomic Resource of Rice Seed Associated Bacteria.</title>
        <authorList>
            <person name="Midha S."/>
            <person name="Bansal K."/>
            <person name="Sharma S."/>
            <person name="Kumar N."/>
            <person name="Patil P.P."/>
            <person name="Chaudhry V."/>
            <person name="Patil P.B."/>
        </authorList>
    </citation>
    <scope>NUCLEOTIDE SEQUENCE [LARGE SCALE GENOMIC DNA]</scope>
    <source>
        <strain evidence="8 9">NS226</strain>
    </source>
</reference>
<dbReference type="PANTHER" id="PTHR10744:SF1">
    <property type="entry name" value="SMALL RIBOSOMAL SUBUNIT PROTEIN US17M"/>
    <property type="match status" value="1"/>
</dbReference>
<keyword evidence="3 6" id="KW-0694">RNA-binding</keyword>
<evidence type="ECO:0000256" key="4">
    <source>
        <dbReference type="ARBA" id="ARBA00022980"/>
    </source>
</evidence>
<evidence type="ECO:0000313" key="9">
    <source>
        <dbReference type="Proteomes" id="UP000078272"/>
    </source>
</evidence>
<dbReference type="SUPFAM" id="SSF50249">
    <property type="entry name" value="Nucleic acid-binding proteins"/>
    <property type="match status" value="1"/>
</dbReference>
<dbReference type="CDD" id="cd00364">
    <property type="entry name" value="Ribosomal_uS17"/>
    <property type="match status" value="1"/>
</dbReference>
<dbReference type="FunFam" id="2.40.50.140:FF:000204">
    <property type="entry name" value="30S ribosomal protein S17"/>
    <property type="match status" value="1"/>
</dbReference>
<dbReference type="InterPro" id="IPR019979">
    <property type="entry name" value="Ribosomal_uS17_CS"/>
</dbReference>
<dbReference type="GO" id="GO:0022627">
    <property type="term" value="C:cytosolic small ribosomal subunit"/>
    <property type="evidence" value="ECO:0007669"/>
    <property type="project" value="UniProtKB-UniRule"/>
</dbReference>
<comment type="caution">
    <text evidence="8">The sequence shown here is derived from an EMBL/GenBank/DDBJ whole genome shotgun (WGS) entry which is preliminary data.</text>
</comment>
<comment type="subunit">
    <text evidence="6">Part of the 30S ribosomal subunit.</text>
</comment>
<dbReference type="GO" id="GO:0006412">
    <property type="term" value="P:translation"/>
    <property type="evidence" value="ECO:0007669"/>
    <property type="project" value="UniProtKB-UniRule"/>
</dbReference>
<evidence type="ECO:0000256" key="5">
    <source>
        <dbReference type="ARBA" id="ARBA00023274"/>
    </source>
</evidence>
<comment type="function">
    <text evidence="6">One of the primary rRNA binding proteins, it binds specifically to the 5'-end of 16S ribosomal RNA.</text>
</comment>
<organism evidence="8 9">
    <name type="scientific">Aureimonas ureilytica</name>
    <dbReference type="NCBI Taxonomy" id="401562"/>
    <lineage>
        <taxon>Bacteria</taxon>
        <taxon>Pseudomonadati</taxon>
        <taxon>Pseudomonadota</taxon>
        <taxon>Alphaproteobacteria</taxon>
        <taxon>Hyphomicrobiales</taxon>
        <taxon>Aurantimonadaceae</taxon>
        <taxon>Aureimonas</taxon>
    </lineage>
</organism>
<dbReference type="NCBIfam" id="NF004123">
    <property type="entry name" value="PRK05610.1"/>
    <property type="match status" value="1"/>
</dbReference>
<keyword evidence="2 6" id="KW-0699">rRNA-binding</keyword>
<evidence type="ECO:0000256" key="2">
    <source>
        <dbReference type="ARBA" id="ARBA00022730"/>
    </source>
</evidence>
<accession>A0A175QCV6</accession>
<dbReference type="PATRIC" id="fig|401562.3.peg.1709"/>